<evidence type="ECO:0000256" key="5">
    <source>
        <dbReference type="SAM" id="MobiDB-lite"/>
    </source>
</evidence>
<reference evidence="8" key="1">
    <citation type="submission" date="2021-12" db="EMBL/GenBank/DDBJ databases">
        <authorList>
            <person name="King R."/>
        </authorList>
    </citation>
    <scope>NUCLEOTIDE SEQUENCE</scope>
</reference>
<dbReference type="SUPFAM" id="SSF47954">
    <property type="entry name" value="Cyclin-like"/>
    <property type="match status" value="2"/>
</dbReference>
<dbReference type="GO" id="GO:0005634">
    <property type="term" value="C:nucleus"/>
    <property type="evidence" value="ECO:0007669"/>
    <property type="project" value="UniProtKB-ARBA"/>
</dbReference>
<evidence type="ECO:0000259" key="7">
    <source>
        <dbReference type="SMART" id="SM01332"/>
    </source>
</evidence>
<dbReference type="PROSITE" id="PS00292">
    <property type="entry name" value="CYCLINS"/>
    <property type="match status" value="1"/>
</dbReference>
<evidence type="ECO:0000256" key="4">
    <source>
        <dbReference type="RuleBase" id="RU000383"/>
    </source>
</evidence>
<proteinExistence type="inferred from homology"/>
<feature type="compositionally biased region" description="Low complexity" evidence="5">
    <location>
        <begin position="545"/>
        <end position="557"/>
    </location>
</feature>
<dbReference type="InterPro" id="IPR006671">
    <property type="entry name" value="Cyclin_N"/>
</dbReference>
<protein>
    <submittedName>
        <fullName evidence="8">Uncharacterized protein</fullName>
    </submittedName>
</protein>
<dbReference type="Proteomes" id="UP001153714">
    <property type="component" value="Chromosome 9"/>
</dbReference>
<comment type="similarity">
    <text evidence="4">Belongs to the cyclin family.</text>
</comment>
<feature type="region of interest" description="Disordered" evidence="5">
    <location>
        <begin position="176"/>
        <end position="198"/>
    </location>
</feature>
<dbReference type="InterPro" id="IPR036915">
    <property type="entry name" value="Cyclin-like_sf"/>
</dbReference>
<dbReference type="SMART" id="SM00385">
    <property type="entry name" value="CYCLIN"/>
    <property type="match status" value="1"/>
</dbReference>
<dbReference type="Gene3D" id="1.10.472.10">
    <property type="entry name" value="Cyclin-like"/>
    <property type="match status" value="2"/>
</dbReference>
<keyword evidence="1" id="KW-0132">Cell division</keyword>
<dbReference type="CDD" id="cd20520">
    <property type="entry name" value="CYCLIN_CCNE_rpt2"/>
    <property type="match status" value="1"/>
</dbReference>
<keyword evidence="9" id="KW-1185">Reference proteome</keyword>
<evidence type="ECO:0000256" key="1">
    <source>
        <dbReference type="ARBA" id="ARBA00022618"/>
    </source>
</evidence>
<dbReference type="GO" id="GO:0000278">
    <property type="term" value="P:mitotic cell cycle"/>
    <property type="evidence" value="ECO:0007669"/>
    <property type="project" value="UniProtKB-ARBA"/>
</dbReference>
<reference evidence="8" key="2">
    <citation type="submission" date="2022-10" db="EMBL/GenBank/DDBJ databases">
        <authorList>
            <consortium name="ENA_rothamsted_submissions"/>
            <consortium name="culmorum"/>
            <person name="King R."/>
        </authorList>
    </citation>
    <scope>NUCLEOTIDE SEQUENCE</scope>
</reference>
<feature type="domain" description="Cyclin-like" evidence="6">
    <location>
        <begin position="252"/>
        <end position="337"/>
    </location>
</feature>
<accession>A0A9N9RHL3</accession>
<evidence type="ECO:0000313" key="9">
    <source>
        <dbReference type="Proteomes" id="UP001153714"/>
    </source>
</evidence>
<dbReference type="CDD" id="cd20519">
    <property type="entry name" value="CYCLIN_CCNE_rpt1"/>
    <property type="match status" value="1"/>
</dbReference>
<dbReference type="GO" id="GO:0051301">
    <property type="term" value="P:cell division"/>
    <property type="evidence" value="ECO:0007669"/>
    <property type="project" value="UniProtKB-KW"/>
</dbReference>
<evidence type="ECO:0000256" key="3">
    <source>
        <dbReference type="ARBA" id="ARBA00023306"/>
    </source>
</evidence>
<feature type="region of interest" description="Disordered" evidence="5">
    <location>
        <begin position="517"/>
        <end position="569"/>
    </location>
</feature>
<dbReference type="InterPro" id="IPR004367">
    <property type="entry name" value="Cyclin_C-dom"/>
</dbReference>
<evidence type="ECO:0000259" key="6">
    <source>
        <dbReference type="SMART" id="SM00385"/>
    </source>
</evidence>
<dbReference type="Pfam" id="PF00134">
    <property type="entry name" value="Cyclin_N"/>
    <property type="match status" value="1"/>
</dbReference>
<dbReference type="AlphaFoldDB" id="A0A9N9RHL3"/>
<organism evidence="8 9">
    <name type="scientific">Diatraea saccharalis</name>
    <name type="common">sugarcane borer</name>
    <dbReference type="NCBI Taxonomy" id="40085"/>
    <lineage>
        <taxon>Eukaryota</taxon>
        <taxon>Metazoa</taxon>
        <taxon>Ecdysozoa</taxon>
        <taxon>Arthropoda</taxon>
        <taxon>Hexapoda</taxon>
        <taxon>Insecta</taxon>
        <taxon>Pterygota</taxon>
        <taxon>Neoptera</taxon>
        <taxon>Endopterygota</taxon>
        <taxon>Lepidoptera</taxon>
        <taxon>Glossata</taxon>
        <taxon>Ditrysia</taxon>
        <taxon>Pyraloidea</taxon>
        <taxon>Crambidae</taxon>
        <taxon>Crambinae</taxon>
        <taxon>Diatraea</taxon>
    </lineage>
</organism>
<dbReference type="OrthoDB" id="5590282at2759"/>
<gene>
    <name evidence="8" type="ORF">DIATSA_LOCUS14053</name>
</gene>
<name>A0A9N9RHL3_9NEOP</name>
<keyword evidence="2 4" id="KW-0195">Cyclin</keyword>
<dbReference type="InterPro" id="IPR013763">
    <property type="entry name" value="Cyclin-like_dom"/>
</dbReference>
<feature type="compositionally biased region" description="Polar residues" evidence="5">
    <location>
        <begin position="181"/>
        <end position="191"/>
    </location>
</feature>
<sequence>MKLAALHFDIRDSKYGASFAANQSQDIITKNYNVNYENCNVYLLCVVFLGTGDKGPANLSHLQWHKLVISYSSSSEDNERRMNLKRKRTSCDDEVENVPPHKIPSTLEEELYDQPAHNVVVESSSCSSDDEGSQYENIEQPQSVYTDLEYNADSFLSPQSITELSSCVLSPLENVARGESTPHSNKRPSTNKPECPLPPKRKCPLPGLSWADPSDVWKSLCDCDAKSKAKKNPNMFDKHPNLQPRMRAILLDWLNEVCEVYKLHRETFHLTVDYIDRYLTDTEDLQKSRLQLIGITCLFIAAKVEEVYPPKIGEFAYVTDGACTSEEILEQELLILKILSWSLTPITINSWLNIYMQLASEGRSAKRRLVGESDVGANALRGYTFVFPQYSSLEFVVCGQLIDLAVLHVDVNTFSYSVVAAAAIAHSFSKELAIRVSGYSWDSIAECHSWLAPFVRVVVAEGGVSVVRGGDGEFVQHAAGLHLICPDLNLDESHRIQSHNVSLDMFDKVYQLMLEEQSTSQSESAGTSQEPHHVYPPTPPQSGQKSPKTPATKTPSTRHADIEYTTEIE</sequence>
<dbReference type="InterPro" id="IPR039361">
    <property type="entry name" value="Cyclin"/>
</dbReference>
<feature type="domain" description="Cyclin C-terminal" evidence="7">
    <location>
        <begin position="346"/>
        <end position="487"/>
    </location>
</feature>
<dbReference type="SMART" id="SM01332">
    <property type="entry name" value="Cyclin_C"/>
    <property type="match status" value="1"/>
</dbReference>
<feature type="compositionally biased region" description="Polar residues" evidence="5">
    <location>
        <begin position="517"/>
        <end position="529"/>
    </location>
</feature>
<dbReference type="PANTHER" id="PTHR10177">
    <property type="entry name" value="CYCLINS"/>
    <property type="match status" value="1"/>
</dbReference>
<dbReference type="Pfam" id="PF02984">
    <property type="entry name" value="Cyclin_C"/>
    <property type="match status" value="1"/>
</dbReference>
<keyword evidence="3" id="KW-0131">Cell cycle</keyword>
<dbReference type="InterPro" id="IPR048258">
    <property type="entry name" value="Cyclins_cyclin-box"/>
</dbReference>
<evidence type="ECO:0000313" key="8">
    <source>
        <dbReference type="EMBL" id="CAG9796906.1"/>
    </source>
</evidence>
<evidence type="ECO:0000256" key="2">
    <source>
        <dbReference type="ARBA" id="ARBA00023127"/>
    </source>
</evidence>
<dbReference type="EMBL" id="OU893340">
    <property type="protein sequence ID" value="CAG9796906.1"/>
    <property type="molecule type" value="Genomic_DNA"/>
</dbReference>
<dbReference type="FunFam" id="1.10.472.10:FF:000001">
    <property type="entry name" value="G2/mitotic-specific cyclin"/>
    <property type="match status" value="1"/>
</dbReference>